<accession>A0A835YS44</accession>
<keyword evidence="2" id="KW-0521">NADP</keyword>
<keyword evidence="6" id="KW-1185">Reference proteome</keyword>
<name>A0A835YS44_9STRA</name>
<dbReference type="Pfam" id="PF00106">
    <property type="entry name" value="adh_short"/>
    <property type="match status" value="1"/>
</dbReference>
<feature type="signal peptide" evidence="4">
    <location>
        <begin position="1"/>
        <end position="19"/>
    </location>
</feature>
<dbReference type="OrthoDB" id="1933717at2759"/>
<dbReference type="Proteomes" id="UP000664859">
    <property type="component" value="Unassembled WGS sequence"/>
</dbReference>
<evidence type="ECO:0000313" key="6">
    <source>
        <dbReference type="Proteomes" id="UP000664859"/>
    </source>
</evidence>
<organism evidence="5 6">
    <name type="scientific">Tribonema minus</name>
    <dbReference type="NCBI Taxonomy" id="303371"/>
    <lineage>
        <taxon>Eukaryota</taxon>
        <taxon>Sar</taxon>
        <taxon>Stramenopiles</taxon>
        <taxon>Ochrophyta</taxon>
        <taxon>PX clade</taxon>
        <taxon>Xanthophyceae</taxon>
        <taxon>Tribonematales</taxon>
        <taxon>Tribonemataceae</taxon>
        <taxon>Tribonema</taxon>
    </lineage>
</organism>
<reference evidence="5" key="1">
    <citation type="submission" date="2021-02" db="EMBL/GenBank/DDBJ databases">
        <title>First Annotated Genome of the Yellow-green Alga Tribonema minus.</title>
        <authorList>
            <person name="Mahan K.M."/>
        </authorList>
    </citation>
    <scope>NUCLEOTIDE SEQUENCE</scope>
    <source>
        <strain evidence="5">UTEX B ZZ1240</strain>
    </source>
</reference>
<dbReference type="Gene3D" id="3.40.50.720">
    <property type="entry name" value="NAD(P)-binding Rossmann-like Domain"/>
    <property type="match status" value="1"/>
</dbReference>
<dbReference type="InterPro" id="IPR036291">
    <property type="entry name" value="NAD(P)-bd_dom_sf"/>
</dbReference>
<proteinExistence type="inferred from homology"/>
<comment type="similarity">
    <text evidence="1">Belongs to the short-chain dehydrogenases/reductases (SDR) family.</text>
</comment>
<dbReference type="GO" id="GO:0016491">
    <property type="term" value="F:oxidoreductase activity"/>
    <property type="evidence" value="ECO:0007669"/>
    <property type="project" value="UniProtKB-KW"/>
</dbReference>
<dbReference type="PRINTS" id="PR00081">
    <property type="entry name" value="GDHRDH"/>
</dbReference>
<protein>
    <submittedName>
        <fullName evidence="5">Short-chain dehydrogenase/reductase SDR</fullName>
    </submittedName>
</protein>
<evidence type="ECO:0000256" key="4">
    <source>
        <dbReference type="SAM" id="SignalP"/>
    </source>
</evidence>
<dbReference type="InterPro" id="IPR002347">
    <property type="entry name" value="SDR_fam"/>
</dbReference>
<dbReference type="SUPFAM" id="SSF51735">
    <property type="entry name" value="NAD(P)-binding Rossmann-fold domains"/>
    <property type="match status" value="1"/>
</dbReference>
<dbReference type="AlphaFoldDB" id="A0A835YS44"/>
<comment type="caution">
    <text evidence="5">The sequence shown here is derived from an EMBL/GenBank/DDBJ whole genome shotgun (WGS) entry which is preliminary data.</text>
</comment>
<dbReference type="PANTHER" id="PTHR43963:SF6">
    <property type="entry name" value="CHAIN DEHYDROGENASE FAMILY PROTEIN, PUTATIVE (AFU_ORTHOLOGUE AFUA_3G15350)-RELATED"/>
    <property type="match status" value="1"/>
</dbReference>
<evidence type="ECO:0000256" key="3">
    <source>
        <dbReference type="ARBA" id="ARBA00023002"/>
    </source>
</evidence>
<gene>
    <name evidence="5" type="ORF">JKP88DRAFT_201251</name>
</gene>
<dbReference type="PANTHER" id="PTHR43963">
    <property type="entry name" value="CARBONYL REDUCTASE 1-RELATED"/>
    <property type="match status" value="1"/>
</dbReference>
<evidence type="ECO:0000256" key="2">
    <source>
        <dbReference type="ARBA" id="ARBA00022857"/>
    </source>
</evidence>
<dbReference type="EMBL" id="JAFCMP010000501">
    <property type="protein sequence ID" value="KAG5179047.1"/>
    <property type="molecule type" value="Genomic_DNA"/>
</dbReference>
<feature type="chain" id="PRO_5032490431" evidence="4">
    <location>
        <begin position="20"/>
        <end position="337"/>
    </location>
</feature>
<evidence type="ECO:0000256" key="1">
    <source>
        <dbReference type="ARBA" id="ARBA00006484"/>
    </source>
</evidence>
<sequence length="337" mass="35259">MHALLYAALVATIAARARAWLLPLQLKTTHTTACRAATPSPPERECKTALVTGASRGLGLAVATLLVQQDYHVILTARSEADGLKAASDLSAHCQGTGEITFRQLDVSSPDSIKHFATQCLPTLPSGSLTAVFNNAGVCLPGADIATLQYSLGVNFYGPLRVMEACLPFMDEEGVVVNVSSGDGELLWLNSDIAEALRQAQTVQDVRAAADDILQRAALDPGAELAFGATPAYSVSKALLNAAVRCRHGIPYAPDPAEGALNAGRASSRGGGSTAQRPAVIAVCPGDVRTLMASEEEAQREGVLSALEAAAHVVGLATWRERTAGGLFYRYGAVIPW</sequence>
<keyword evidence="4" id="KW-0732">Signal</keyword>
<keyword evidence="3" id="KW-0560">Oxidoreductase</keyword>
<evidence type="ECO:0000313" key="5">
    <source>
        <dbReference type="EMBL" id="KAG5179047.1"/>
    </source>
</evidence>